<reference evidence="3" key="1">
    <citation type="submission" date="2018-05" db="EMBL/GenBank/DDBJ databases">
        <title>Draft genome of Mucuna pruriens seed.</title>
        <authorList>
            <person name="Nnadi N.E."/>
            <person name="Vos R."/>
            <person name="Hasami M.H."/>
            <person name="Devisetty U.K."/>
            <person name="Aguiy J.C."/>
        </authorList>
    </citation>
    <scope>NUCLEOTIDE SEQUENCE [LARGE SCALE GENOMIC DNA]</scope>
    <source>
        <strain evidence="3">JCA_2017</strain>
    </source>
</reference>
<keyword evidence="2" id="KW-0067">ATP-binding</keyword>
<keyword evidence="4" id="KW-1185">Reference proteome</keyword>
<dbReference type="STRING" id="157652.A0A371E9E9"/>
<evidence type="ECO:0000256" key="2">
    <source>
        <dbReference type="ARBA" id="ARBA00022840"/>
    </source>
</evidence>
<proteinExistence type="predicted"/>
<protein>
    <submittedName>
        <fullName evidence="3">Heat shock cognate 70 kDa protein 2</fullName>
    </submittedName>
</protein>
<dbReference type="InterPro" id="IPR013126">
    <property type="entry name" value="Hsp_70_fam"/>
</dbReference>
<dbReference type="GO" id="GO:0005524">
    <property type="term" value="F:ATP binding"/>
    <property type="evidence" value="ECO:0007669"/>
    <property type="project" value="UniProtKB-KW"/>
</dbReference>
<dbReference type="InterPro" id="IPR029048">
    <property type="entry name" value="HSP70_C_sf"/>
</dbReference>
<dbReference type="AlphaFoldDB" id="A0A371E9E9"/>
<comment type="caution">
    <text evidence="3">The sequence shown here is derived from an EMBL/GenBank/DDBJ whole genome shotgun (WGS) entry which is preliminary data.</text>
</comment>
<gene>
    <name evidence="3" type="primary">HSC-2</name>
    <name evidence="3" type="ORF">CR513_58984</name>
</gene>
<dbReference type="Pfam" id="PF00012">
    <property type="entry name" value="HSP70"/>
    <property type="match status" value="1"/>
</dbReference>
<evidence type="ECO:0000313" key="3">
    <source>
        <dbReference type="EMBL" id="RDX62658.1"/>
    </source>
</evidence>
<dbReference type="SUPFAM" id="SSF100934">
    <property type="entry name" value="Heat shock protein 70kD (HSP70), C-terminal subdomain"/>
    <property type="match status" value="1"/>
</dbReference>
<keyword evidence="3" id="KW-0346">Stress response</keyword>
<dbReference type="Proteomes" id="UP000257109">
    <property type="component" value="Unassembled WGS sequence"/>
</dbReference>
<dbReference type="EMBL" id="QJKJ01015357">
    <property type="protein sequence ID" value="RDX62658.1"/>
    <property type="molecule type" value="Genomic_DNA"/>
</dbReference>
<dbReference type="Gene3D" id="1.20.1270.10">
    <property type="match status" value="1"/>
</dbReference>
<evidence type="ECO:0000256" key="1">
    <source>
        <dbReference type="ARBA" id="ARBA00022741"/>
    </source>
</evidence>
<name>A0A371E9E9_MUCPR</name>
<evidence type="ECO:0000313" key="4">
    <source>
        <dbReference type="Proteomes" id="UP000257109"/>
    </source>
</evidence>
<keyword evidence="1" id="KW-0547">Nucleotide-binding</keyword>
<dbReference type="GO" id="GO:0140662">
    <property type="term" value="F:ATP-dependent protein folding chaperone"/>
    <property type="evidence" value="ECO:0007669"/>
    <property type="project" value="InterPro"/>
</dbReference>
<feature type="non-terminal residue" evidence="3">
    <location>
        <position position="1"/>
    </location>
</feature>
<dbReference type="OrthoDB" id="3789372at2759"/>
<organism evidence="3 4">
    <name type="scientific">Mucuna pruriens</name>
    <name type="common">Velvet bean</name>
    <name type="synonym">Dolichos pruriens</name>
    <dbReference type="NCBI Taxonomy" id="157652"/>
    <lineage>
        <taxon>Eukaryota</taxon>
        <taxon>Viridiplantae</taxon>
        <taxon>Streptophyta</taxon>
        <taxon>Embryophyta</taxon>
        <taxon>Tracheophyta</taxon>
        <taxon>Spermatophyta</taxon>
        <taxon>Magnoliopsida</taxon>
        <taxon>eudicotyledons</taxon>
        <taxon>Gunneridae</taxon>
        <taxon>Pentapetalae</taxon>
        <taxon>rosids</taxon>
        <taxon>fabids</taxon>
        <taxon>Fabales</taxon>
        <taxon>Fabaceae</taxon>
        <taxon>Papilionoideae</taxon>
        <taxon>50 kb inversion clade</taxon>
        <taxon>NPAAA clade</taxon>
        <taxon>indigoferoid/millettioid clade</taxon>
        <taxon>Phaseoleae</taxon>
        <taxon>Mucuna</taxon>
    </lineage>
</organism>
<accession>A0A371E9E9</accession>
<sequence>EESTRNKNEITITNENRRLSAQQIRRLIQEAEKYKADDQKYEKKVKAMNALDDYVYKRKLLPQDKVKIKLAIAKARNLLDASQQTETEVFEDYLNELKTLSEPIVKIS</sequence>